<evidence type="ECO:0000256" key="4">
    <source>
        <dbReference type="SAM" id="SignalP"/>
    </source>
</evidence>
<dbReference type="InterPro" id="IPR016187">
    <property type="entry name" value="CTDL_fold"/>
</dbReference>
<evidence type="ECO:0000256" key="1">
    <source>
        <dbReference type="ARBA" id="ARBA00022729"/>
    </source>
</evidence>
<dbReference type="CDD" id="cd03603">
    <property type="entry name" value="CLECT_VCBS"/>
    <property type="match status" value="1"/>
</dbReference>
<dbReference type="InterPro" id="IPR034007">
    <property type="entry name" value="CTLD_bac"/>
</dbReference>
<keyword evidence="1 4" id="KW-0732">Signal</keyword>
<dbReference type="InterPro" id="IPR016186">
    <property type="entry name" value="C-type_lectin-like/link_sf"/>
</dbReference>
<evidence type="ECO:0000259" key="5">
    <source>
        <dbReference type="PROSITE" id="PS50041"/>
    </source>
</evidence>
<dbReference type="PANTHER" id="PTHR10199">
    <property type="entry name" value="THROMBOSPONDIN"/>
    <property type="match status" value="1"/>
</dbReference>
<dbReference type="Gene3D" id="4.10.1080.10">
    <property type="entry name" value="TSP type-3 repeat"/>
    <property type="match status" value="2"/>
</dbReference>
<keyword evidence="7" id="KW-1185">Reference proteome</keyword>
<proteinExistence type="predicted"/>
<reference evidence="6 7" key="1">
    <citation type="submission" date="2016-10" db="EMBL/GenBank/DDBJ databases">
        <authorList>
            <person name="de Groot N.N."/>
        </authorList>
    </citation>
    <scope>NUCLEOTIDE SEQUENCE [LARGE SCALE GENOMIC DNA]</scope>
    <source>
        <strain evidence="6 7">DSM 23421</strain>
    </source>
</reference>
<dbReference type="Gene3D" id="2.60.40.10">
    <property type="entry name" value="Immunoglobulins"/>
    <property type="match status" value="2"/>
</dbReference>
<dbReference type="InterPro" id="IPR003367">
    <property type="entry name" value="Thrombospondin_3-like_rpt"/>
</dbReference>
<evidence type="ECO:0000313" key="6">
    <source>
        <dbReference type="EMBL" id="SDE85888.1"/>
    </source>
</evidence>
<gene>
    <name evidence="6" type="ORF">SAMN05421636_10876</name>
</gene>
<feature type="signal peptide" evidence="4">
    <location>
        <begin position="1"/>
        <end position="22"/>
    </location>
</feature>
<dbReference type="GO" id="GO:0005509">
    <property type="term" value="F:calcium ion binding"/>
    <property type="evidence" value="ECO:0007669"/>
    <property type="project" value="InterPro"/>
</dbReference>
<sequence>MKFFSGNKIFCLLLLLSSFAFGQQTYLDNFSSVSYANNNGSNNFSSGWTEVGETTDPTNGKIRVVSNALRFRNLDDVYIYRLVNLSGAITVTLTFDYNANSIGDEALNLWLRDTSGAFQFIGSITGGANSVSIDLPANYISANSGLAFNGSSDWTGSEEVSIDNVRFSATYIADTDGDGVDDSSDNCPTMANSDQSDIDGDGVGDVCDVDDDNDGILDIVECSTPATGIEISTNIRYFSNVTNAQGNPGTSYARNPMSYPGGSSLLLLKFPAPVPVGTQIDVFLGADPSTTTSDMQIQRSSGAGGNNGFLASANGTPSGSITKYTFTVSGSALEYIRIEAYQIGARVYGASYGIGCKDTDSDGIADYLDLDSDGDGIPDNVETQTTLGYIAPSNADTNNDGLDNAYGTNGLTPIDTDTDSVPDYLDIDSDDEGANDTAEAGITLSGLDADGDGLDNTSDTTTGYADPGGTIDNPSNTNGGSIALPDSDSDVNTVSGDVDFRDSIDDVDEPPVVAATGAQNYCPGSSVPIVETIAITDGDDTSTTAVYIQISAGYAVGEDLLTLTGSHPSITAAFDAIQGRLVLTGPATYTEFEAAIAAVEYSSSSAAPTGWRQFSITVGEANFLPSTGHYYLYVDDLGITWTDANAAASASTYFGLQGYLATLTSQEEADFSGSQAAGTGWIGGSDAATEGVWRWVTGPEAGLNFWNGAIGGSSPNFAFWNTNEPNQSGDEDYAHITHPNVNPNGSWNDLSNTGSGSGNYQPQGYVVEYGGMPGDPNLNITDVTSITMASNPNITSQPVNQTVCLGDDATFSVSATAINTYQWQSFDGSVWSDLTNSGIYSGTTTATLTVTGPSIAESGKRYRVILSSGCSDVTSNTAVLTVTDVVADAGTDQTICDGDSVSLTATASGGTAGYTYLWNTGQTSASINFTPIGNPSDDITVDYTVTTTDANGCQDTDTVRIKIESAPTATVAIIGTTCALDNGEFTLNFPDHPRRSAIEFSLNNQSTYESSVPDNSGSTTYSNLAAGTYHIWARWGNDECPVDLGSHTISNIPEVSIGTQPSDLAVFVNDDGQFAVSASNADTYQWQVSTDGGGSFTNITDGVEYSGTQTATLTAMTVGQSKNGYSYRALAFNSTTTCAPIASDAALLTVRPKTVITNRRITHRVNKN</sequence>
<dbReference type="SUPFAM" id="SSF48726">
    <property type="entry name" value="Immunoglobulin"/>
    <property type="match status" value="1"/>
</dbReference>
<evidence type="ECO:0000256" key="3">
    <source>
        <dbReference type="SAM" id="MobiDB-lite"/>
    </source>
</evidence>
<keyword evidence="2" id="KW-0106">Calcium</keyword>
<dbReference type="Pfam" id="PF02412">
    <property type="entry name" value="TSP_3"/>
    <property type="match status" value="2"/>
</dbReference>
<dbReference type="InterPro" id="IPR013783">
    <property type="entry name" value="Ig-like_fold"/>
</dbReference>
<organism evidence="6 7">
    <name type="scientific">Pricia antarctica</name>
    <dbReference type="NCBI Taxonomy" id="641691"/>
    <lineage>
        <taxon>Bacteria</taxon>
        <taxon>Pseudomonadati</taxon>
        <taxon>Bacteroidota</taxon>
        <taxon>Flavobacteriia</taxon>
        <taxon>Flavobacteriales</taxon>
        <taxon>Flavobacteriaceae</taxon>
        <taxon>Pricia</taxon>
    </lineage>
</organism>
<dbReference type="GO" id="GO:0007155">
    <property type="term" value="P:cell adhesion"/>
    <property type="evidence" value="ECO:0007669"/>
    <property type="project" value="InterPro"/>
</dbReference>
<feature type="chain" id="PRO_5011746829" evidence="4">
    <location>
        <begin position="23"/>
        <end position="1168"/>
    </location>
</feature>
<feature type="region of interest" description="Disordered" evidence="3">
    <location>
        <begin position="444"/>
        <end position="491"/>
    </location>
</feature>
<protein>
    <submittedName>
        <fullName evidence="6">Thrombospondin type 3 repeat-containing protein</fullName>
    </submittedName>
</protein>
<dbReference type="InterPro" id="IPR001304">
    <property type="entry name" value="C-type_lectin-like"/>
</dbReference>
<dbReference type="Proteomes" id="UP000199109">
    <property type="component" value="Unassembled WGS sequence"/>
</dbReference>
<evidence type="ECO:0000313" key="7">
    <source>
        <dbReference type="Proteomes" id="UP000199109"/>
    </source>
</evidence>
<dbReference type="SUPFAM" id="SSF56436">
    <property type="entry name" value="C-type lectin-like"/>
    <property type="match status" value="1"/>
</dbReference>
<name>A0A1G7GCL2_9FLAO</name>
<dbReference type="InterPro" id="IPR028974">
    <property type="entry name" value="TSP_type-3_rpt"/>
</dbReference>
<dbReference type="InterPro" id="IPR036179">
    <property type="entry name" value="Ig-like_dom_sf"/>
</dbReference>
<dbReference type="STRING" id="641691.SAMN05421636_10876"/>
<feature type="domain" description="C-type lectin" evidence="5">
    <location>
        <begin position="626"/>
        <end position="749"/>
    </location>
</feature>
<dbReference type="SUPFAM" id="SSF103647">
    <property type="entry name" value="TSP type-3 repeat"/>
    <property type="match status" value="1"/>
</dbReference>
<dbReference type="RefSeq" id="WP_091871338.1">
    <property type="nucleotide sequence ID" value="NZ_FNAO01000008.1"/>
</dbReference>
<dbReference type="Gene3D" id="3.10.100.10">
    <property type="entry name" value="Mannose-Binding Protein A, subunit A"/>
    <property type="match status" value="1"/>
</dbReference>
<dbReference type="AlphaFoldDB" id="A0A1G7GCL2"/>
<dbReference type="PROSITE" id="PS50041">
    <property type="entry name" value="C_TYPE_LECTIN_2"/>
    <property type="match status" value="1"/>
</dbReference>
<evidence type="ECO:0000256" key="2">
    <source>
        <dbReference type="ARBA" id="ARBA00022837"/>
    </source>
</evidence>
<dbReference type="EMBL" id="FNAO01000008">
    <property type="protein sequence ID" value="SDE85888.1"/>
    <property type="molecule type" value="Genomic_DNA"/>
</dbReference>
<accession>A0A1G7GCL2</accession>